<accession>A0A109JT19</accession>
<dbReference type="AlphaFoldDB" id="A0A109JT19"/>
<protein>
    <recommendedName>
        <fullName evidence="3">DUF2934 family protein</fullName>
    </recommendedName>
</protein>
<dbReference type="Pfam" id="PF11154">
    <property type="entry name" value="DUF2934"/>
    <property type="match status" value="1"/>
</dbReference>
<dbReference type="EMBL" id="LNCU01000070">
    <property type="protein sequence ID" value="KWV54625.1"/>
    <property type="molecule type" value="Genomic_DNA"/>
</dbReference>
<name>A0A109JT19_9BRAD</name>
<gene>
    <name evidence="1" type="ORF">AS156_06460</name>
</gene>
<comment type="caution">
    <text evidence="1">The sequence shown here is derived from an EMBL/GenBank/DDBJ whole genome shotgun (WGS) entry which is preliminary data.</text>
</comment>
<reference evidence="1 2" key="1">
    <citation type="submission" date="2015-11" db="EMBL/GenBank/DDBJ databases">
        <title>Draft Genome Sequence of the Strain BR 10303 (Bradyrhizobium sp.) isolated from nodules of Centrolobium paraense.</title>
        <authorList>
            <person name="Zelli J.E."/>
            <person name="Simoes-Araujo J.L."/>
            <person name="Barauna A.C."/>
            <person name="Silva K."/>
        </authorList>
    </citation>
    <scope>NUCLEOTIDE SEQUENCE [LARGE SCALE GENOMIC DNA]</scope>
    <source>
        <strain evidence="1 2">BR 10303</strain>
    </source>
</reference>
<evidence type="ECO:0008006" key="3">
    <source>
        <dbReference type="Google" id="ProtNLM"/>
    </source>
</evidence>
<organism evidence="1 2">
    <name type="scientific">Bradyrhizobium macuxiense</name>
    <dbReference type="NCBI Taxonomy" id="1755647"/>
    <lineage>
        <taxon>Bacteria</taxon>
        <taxon>Pseudomonadati</taxon>
        <taxon>Pseudomonadota</taxon>
        <taxon>Alphaproteobacteria</taxon>
        <taxon>Hyphomicrobiales</taxon>
        <taxon>Nitrobacteraceae</taxon>
        <taxon>Bradyrhizobium</taxon>
    </lineage>
</organism>
<keyword evidence="2" id="KW-1185">Reference proteome</keyword>
<sequence>MHYLPLQLLRVIGCYSRPPGCDLDFWLRAERELADDETIDWLLSPEPITASLQVCRCRWGAVQPGMAEAEFLAQQLRPRPRSHLPRDWCL</sequence>
<dbReference type="InterPro" id="IPR021327">
    <property type="entry name" value="DUF2934"/>
</dbReference>
<proteinExistence type="predicted"/>
<dbReference type="Proteomes" id="UP000057737">
    <property type="component" value="Unassembled WGS sequence"/>
</dbReference>
<evidence type="ECO:0000313" key="2">
    <source>
        <dbReference type="Proteomes" id="UP000057737"/>
    </source>
</evidence>
<evidence type="ECO:0000313" key="1">
    <source>
        <dbReference type="EMBL" id="KWV54625.1"/>
    </source>
</evidence>